<evidence type="ECO:0000256" key="14">
    <source>
        <dbReference type="ARBA" id="ARBA00025923"/>
    </source>
</evidence>
<feature type="transmembrane region" description="Helical" evidence="16">
    <location>
        <begin position="62"/>
        <end position="84"/>
    </location>
</feature>
<protein>
    <submittedName>
        <fullName evidence="18">DNA translocase FtsK</fullName>
    </submittedName>
</protein>
<dbReference type="InterPro" id="IPR041027">
    <property type="entry name" value="FtsK_alpha"/>
</dbReference>
<dbReference type="InterPro" id="IPR027417">
    <property type="entry name" value="P-loop_NTPase"/>
</dbReference>
<gene>
    <name evidence="18" type="ORF">FWJ32_07365</name>
</gene>
<dbReference type="GO" id="GO:0005524">
    <property type="term" value="F:ATP binding"/>
    <property type="evidence" value="ECO:0007669"/>
    <property type="project" value="UniProtKB-UniRule"/>
</dbReference>
<comment type="subcellular location">
    <subcellularLocation>
        <location evidence="1">Cell membrane</location>
        <topology evidence="1">Multi-pass membrane protein</topology>
    </subcellularLocation>
</comment>
<sequence>MCCKTHLLFWRRVRYNLKDKYNKTAILLVHLLLLILFIFIFISILSFDTGLMGEFFRKTFKYLFGIGDIGFSVLLILIGVYNIYTYKSLNLHQYKLYLLVVIYIDLLLLANIYNIPYQVSFNRYIKNCISPPNLNRSGGIVGSFLSYILLSLFGNTGSYVVLILSLMISITLTVDRKYIKEYFNNVVIKKGKATKEVPSTSETHDLKEKVYSDEKSRSPVSDEETRIKIIDFLDQSKDHTPEIKDNNSKIVNSVFDYDTPDINLLRSPGKKSKDLRQDYIENARVLEQTLLNFGIEAKVMQINHGPAVTRYELQLSPGVKVSKVLSLQDDIALAMATQGIRIEAPIPGKSAVGIEVPNKNINPVYIKEVLSSKEFQNSTSNLSFALGKDITGNNVIGDLSSMPHLLIAGATGSGKSVCLNTIIISLLYKSSPNQVRLILIDPKVVELGIYNGIPHLLIPVVTDPVKAAQALNWAVQEMINRYKVFAENNVRDIDGYNKLYANEPDKYMPKIAIIIDELSDLMMVSPAEVEDYICRLAQMARAAGIHLIIATQRPSVNVITGIIKANIPSRISFAVSSHIDSRTILDIAGAEKLLGKGDMLYMPIGVNKPIRVQGAFITEEEVQSVVNYLKERYPANYDKNVEDEIEEDRQKDKREKDYDELLPKAVEIIIESNQASASLLQRRLRIGYNRAARIIEQMEELGFVSKYDNGKPREVLITREQWQKFFNSEGRG</sequence>
<dbReference type="EMBL" id="VTPS01000009">
    <property type="protein sequence ID" value="TZE82038.1"/>
    <property type="molecule type" value="Genomic_DNA"/>
</dbReference>
<comment type="similarity">
    <text evidence="2">Belongs to the FtsK/SpoIIIE/SftA family.</text>
</comment>
<keyword evidence="12" id="KW-0131">Cell cycle</keyword>
<evidence type="ECO:0000256" key="7">
    <source>
        <dbReference type="ARBA" id="ARBA00022829"/>
    </source>
</evidence>
<dbReference type="Pfam" id="PF13491">
    <property type="entry name" value="FtsK_4TM"/>
    <property type="match status" value="1"/>
</dbReference>
<evidence type="ECO:0000256" key="13">
    <source>
        <dbReference type="ARBA" id="ARBA00024986"/>
    </source>
</evidence>
<keyword evidence="19" id="KW-1185">Reference proteome</keyword>
<feature type="binding site" evidence="15">
    <location>
        <begin position="409"/>
        <end position="416"/>
    </location>
    <ligand>
        <name>ATP</name>
        <dbReference type="ChEBI" id="CHEBI:30616"/>
    </ligand>
</feature>
<keyword evidence="7" id="KW-0159">Chromosome partition</keyword>
<comment type="caution">
    <text evidence="18">The sequence shown here is derived from an EMBL/GenBank/DDBJ whole genome shotgun (WGS) entry which is preliminary data.</text>
</comment>
<name>A0A5D8QFI8_9THEO</name>
<evidence type="ECO:0000256" key="11">
    <source>
        <dbReference type="ARBA" id="ARBA00023136"/>
    </source>
</evidence>
<dbReference type="InterPro" id="IPR018541">
    <property type="entry name" value="Ftsk_gamma"/>
</dbReference>
<dbReference type="PANTHER" id="PTHR22683">
    <property type="entry name" value="SPORULATION PROTEIN RELATED"/>
    <property type="match status" value="1"/>
</dbReference>
<evidence type="ECO:0000256" key="2">
    <source>
        <dbReference type="ARBA" id="ARBA00006474"/>
    </source>
</evidence>
<evidence type="ECO:0000313" key="19">
    <source>
        <dbReference type="Proteomes" id="UP000322976"/>
    </source>
</evidence>
<dbReference type="Pfam" id="PF09397">
    <property type="entry name" value="FtsK_gamma"/>
    <property type="match status" value="1"/>
</dbReference>
<keyword evidence="6 15" id="KW-0547">Nucleotide-binding</keyword>
<dbReference type="Pfam" id="PF01580">
    <property type="entry name" value="FtsK_SpoIIIE"/>
    <property type="match status" value="1"/>
</dbReference>
<reference evidence="18 19" key="1">
    <citation type="submission" date="2019-08" db="EMBL/GenBank/DDBJ databases">
        <title>Calorimonas adulescens gen. nov., sp. nov., an anaerobic thermophilic bacterium from Sakhalin hot spring.</title>
        <authorList>
            <person name="Khomyakova M.A."/>
            <person name="Merkel A.Y."/>
            <person name="Novikov A."/>
            <person name="Bonch-Osmolovskaya E.A."/>
            <person name="Slobodkin A.I."/>
        </authorList>
    </citation>
    <scope>NUCLEOTIDE SEQUENCE [LARGE SCALE GENOMIC DNA]</scope>
    <source>
        <strain evidence="18 19">A05MB</strain>
    </source>
</reference>
<comment type="function">
    <text evidence="13">Essential cell division protein that coordinates cell division and chromosome segregation. The N-terminus is involved in assembly of the cell-division machinery. The C-terminus functions as a DNA motor that moves dsDNA in an ATP-dependent manner towards the dif recombination site, which is located within the replication terminus region. Required for activation of the Xer recombinase, allowing activation of chromosome unlinking by recombination.</text>
</comment>
<evidence type="ECO:0000313" key="18">
    <source>
        <dbReference type="EMBL" id="TZE82038.1"/>
    </source>
</evidence>
<feature type="transmembrane region" description="Helical" evidence="16">
    <location>
        <begin position="144"/>
        <end position="170"/>
    </location>
</feature>
<dbReference type="InterPro" id="IPR003593">
    <property type="entry name" value="AAA+_ATPase"/>
</dbReference>
<evidence type="ECO:0000256" key="3">
    <source>
        <dbReference type="ARBA" id="ARBA00022475"/>
    </source>
</evidence>
<evidence type="ECO:0000256" key="10">
    <source>
        <dbReference type="ARBA" id="ARBA00023125"/>
    </source>
</evidence>
<evidence type="ECO:0000256" key="5">
    <source>
        <dbReference type="ARBA" id="ARBA00022692"/>
    </source>
</evidence>
<evidence type="ECO:0000256" key="6">
    <source>
        <dbReference type="ARBA" id="ARBA00022741"/>
    </source>
</evidence>
<dbReference type="SUPFAM" id="SSF46785">
    <property type="entry name" value="Winged helix' DNA-binding domain"/>
    <property type="match status" value="1"/>
</dbReference>
<evidence type="ECO:0000259" key="17">
    <source>
        <dbReference type="PROSITE" id="PS50901"/>
    </source>
</evidence>
<dbReference type="Gene3D" id="3.30.980.40">
    <property type="match status" value="1"/>
</dbReference>
<dbReference type="InterPro" id="IPR050206">
    <property type="entry name" value="FtsK/SpoIIIE/SftA"/>
</dbReference>
<keyword evidence="11 16" id="KW-0472">Membrane</keyword>
<organism evidence="18 19">
    <name type="scientific">Calorimonas adulescens</name>
    <dbReference type="NCBI Taxonomy" id="2606906"/>
    <lineage>
        <taxon>Bacteria</taxon>
        <taxon>Bacillati</taxon>
        <taxon>Bacillota</taxon>
        <taxon>Clostridia</taxon>
        <taxon>Thermoanaerobacterales</taxon>
        <taxon>Thermoanaerobacteraceae</taxon>
        <taxon>Calorimonas</taxon>
    </lineage>
</organism>
<dbReference type="SUPFAM" id="SSF52540">
    <property type="entry name" value="P-loop containing nucleoside triphosphate hydrolases"/>
    <property type="match status" value="1"/>
</dbReference>
<dbReference type="PANTHER" id="PTHR22683:SF41">
    <property type="entry name" value="DNA TRANSLOCASE FTSK"/>
    <property type="match status" value="1"/>
</dbReference>
<dbReference type="GO" id="GO:0003677">
    <property type="term" value="F:DNA binding"/>
    <property type="evidence" value="ECO:0007669"/>
    <property type="project" value="UniProtKB-KW"/>
</dbReference>
<dbReference type="CDD" id="cd01127">
    <property type="entry name" value="TrwB_TraG_TraD_VirD4"/>
    <property type="match status" value="1"/>
</dbReference>
<keyword evidence="3" id="KW-1003">Cell membrane</keyword>
<dbReference type="AlphaFoldDB" id="A0A5D8QFI8"/>
<dbReference type="PROSITE" id="PS50901">
    <property type="entry name" value="FTSK"/>
    <property type="match status" value="1"/>
</dbReference>
<dbReference type="Pfam" id="PF17854">
    <property type="entry name" value="FtsK_alpha"/>
    <property type="match status" value="1"/>
</dbReference>
<evidence type="ECO:0000256" key="4">
    <source>
        <dbReference type="ARBA" id="ARBA00022618"/>
    </source>
</evidence>
<dbReference type="Proteomes" id="UP000322976">
    <property type="component" value="Unassembled WGS sequence"/>
</dbReference>
<dbReference type="GO" id="GO:0051301">
    <property type="term" value="P:cell division"/>
    <property type="evidence" value="ECO:0007669"/>
    <property type="project" value="UniProtKB-KW"/>
</dbReference>
<feature type="transmembrane region" description="Helical" evidence="16">
    <location>
        <begin position="96"/>
        <end position="115"/>
    </location>
</feature>
<dbReference type="GO" id="GO:0005886">
    <property type="term" value="C:plasma membrane"/>
    <property type="evidence" value="ECO:0007669"/>
    <property type="project" value="UniProtKB-SubCell"/>
</dbReference>
<evidence type="ECO:0000256" key="9">
    <source>
        <dbReference type="ARBA" id="ARBA00022989"/>
    </source>
</evidence>
<keyword evidence="8 15" id="KW-0067">ATP-binding</keyword>
<dbReference type="RefSeq" id="WP_149545309.1">
    <property type="nucleotide sequence ID" value="NZ_VTPS01000009.1"/>
</dbReference>
<feature type="domain" description="FtsK" evidence="17">
    <location>
        <begin position="392"/>
        <end position="582"/>
    </location>
</feature>
<keyword evidence="4" id="KW-0132">Cell division</keyword>
<evidence type="ECO:0000256" key="1">
    <source>
        <dbReference type="ARBA" id="ARBA00004651"/>
    </source>
</evidence>
<dbReference type="Gene3D" id="1.10.10.10">
    <property type="entry name" value="Winged helix-like DNA-binding domain superfamily/Winged helix DNA-binding domain"/>
    <property type="match status" value="1"/>
</dbReference>
<dbReference type="InterPro" id="IPR036388">
    <property type="entry name" value="WH-like_DNA-bd_sf"/>
</dbReference>
<evidence type="ECO:0000256" key="16">
    <source>
        <dbReference type="SAM" id="Phobius"/>
    </source>
</evidence>
<dbReference type="SMART" id="SM00382">
    <property type="entry name" value="AAA"/>
    <property type="match status" value="1"/>
</dbReference>
<dbReference type="InterPro" id="IPR025199">
    <property type="entry name" value="FtsK_4TM"/>
</dbReference>
<evidence type="ECO:0000256" key="15">
    <source>
        <dbReference type="PROSITE-ProRule" id="PRU00289"/>
    </source>
</evidence>
<feature type="transmembrane region" description="Helical" evidence="16">
    <location>
        <begin position="21"/>
        <end position="42"/>
    </location>
</feature>
<dbReference type="InterPro" id="IPR036390">
    <property type="entry name" value="WH_DNA-bd_sf"/>
</dbReference>
<evidence type="ECO:0000256" key="12">
    <source>
        <dbReference type="ARBA" id="ARBA00023306"/>
    </source>
</evidence>
<dbReference type="Gene3D" id="3.40.50.300">
    <property type="entry name" value="P-loop containing nucleotide triphosphate hydrolases"/>
    <property type="match status" value="1"/>
</dbReference>
<comment type="subunit">
    <text evidence="14">Homohexamer. Forms a ring that surrounds DNA.</text>
</comment>
<evidence type="ECO:0000256" key="8">
    <source>
        <dbReference type="ARBA" id="ARBA00022840"/>
    </source>
</evidence>
<accession>A0A5D8QFI8</accession>
<keyword evidence="9 16" id="KW-1133">Transmembrane helix</keyword>
<dbReference type="GO" id="GO:0007059">
    <property type="term" value="P:chromosome segregation"/>
    <property type="evidence" value="ECO:0007669"/>
    <property type="project" value="UniProtKB-KW"/>
</dbReference>
<dbReference type="InterPro" id="IPR002543">
    <property type="entry name" value="FtsK_dom"/>
</dbReference>
<keyword evidence="10" id="KW-0238">DNA-binding</keyword>
<proteinExistence type="inferred from homology"/>
<dbReference type="SMART" id="SM00843">
    <property type="entry name" value="Ftsk_gamma"/>
    <property type="match status" value="1"/>
</dbReference>
<keyword evidence="5 16" id="KW-0812">Transmembrane</keyword>